<dbReference type="SMART" id="SM00490">
    <property type="entry name" value="HELICc"/>
    <property type="match status" value="1"/>
</dbReference>
<keyword evidence="4" id="KW-0863">Zinc-finger</keyword>
<evidence type="ECO:0000256" key="5">
    <source>
        <dbReference type="SAM" id="MobiDB-lite"/>
    </source>
</evidence>
<dbReference type="GO" id="GO:0008270">
    <property type="term" value="F:zinc ion binding"/>
    <property type="evidence" value="ECO:0007669"/>
    <property type="project" value="UniProtKB-KW"/>
</dbReference>
<proteinExistence type="predicted"/>
<dbReference type="Pfam" id="PF00176">
    <property type="entry name" value="SNF2-rel_dom"/>
    <property type="match status" value="1"/>
</dbReference>
<evidence type="ECO:0000259" key="6">
    <source>
        <dbReference type="PROSITE" id="PS50089"/>
    </source>
</evidence>
<accession>A0AAX6MJR8</accession>
<dbReference type="GO" id="GO:0005737">
    <property type="term" value="C:cytoplasm"/>
    <property type="evidence" value="ECO:0007669"/>
    <property type="project" value="TreeGrafter"/>
</dbReference>
<dbReference type="EMBL" id="JBANMG010000006">
    <property type="protein sequence ID" value="KAK6952422.1"/>
    <property type="molecule type" value="Genomic_DNA"/>
</dbReference>
<dbReference type="Pfam" id="PF00271">
    <property type="entry name" value="Helicase_C"/>
    <property type="match status" value="1"/>
</dbReference>
<keyword evidence="10" id="KW-1185">Reference proteome</keyword>
<dbReference type="GO" id="GO:0016787">
    <property type="term" value="F:hydrolase activity"/>
    <property type="evidence" value="ECO:0007669"/>
    <property type="project" value="UniProtKB-KW"/>
</dbReference>
<keyword evidence="2" id="KW-0378">Hydrolase</keyword>
<dbReference type="InterPro" id="IPR049730">
    <property type="entry name" value="SNF2/RAD54-like_C"/>
</dbReference>
<dbReference type="SMART" id="SM00487">
    <property type="entry name" value="DEXDc"/>
    <property type="match status" value="1"/>
</dbReference>
<dbReference type="Gene3D" id="3.40.50.300">
    <property type="entry name" value="P-loop containing nucleotide triphosphate hydrolases"/>
    <property type="match status" value="1"/>
</dbReference>
<sequence length="840" mass="93889">MASSYIEPHKALDRDTGVNQTGDWPEGSTDTNIFAGKKRPFSEYLGSSEDLELPISKLRRMTISDPSLEFLDSLVKDAAFEKLLGSNNYNLLGLPRSAEETAPGINRGLLPTSDTSLANSKGNSRGIVSDVQSPNTHKSPPGPLGALRYPLYKHQLIAVEWMKKIEKDEKKRGGILADDMGLGKTLTAIALMVSRNSEPSPWANIKTNLIVAPVSLLNQWQREIKQKILPGHRLRVFLHHSVKKSYKSLCKYDVVLTSYGMLVSEYKRREDYITQAVKDGLDIDNDYLSEICPFISPKSYFYRVILDEAQYIKNPKAKGSLAVCELKAKYRWCLTGTPMQNGPNELAPLVRFLRIQPYCDIEKFHKEFGSLQPKSTSSGTTDGKALALKSLQSLLRAILLRRTKKDKIDGKPIIQLKEKIEVITHVIFDTDQKEFYDALEKDSRVQFSKYLRSGTIGRHYTKVLVLLLRLRQACCHPHLHLTDLELVTPDIPEEQAEMYAQRLAPEAVEYIKGTGPFQCSVCCDVISAQPSVMCPCADLLCSPCAEAFANMMSQIRMHKGEGQASREATKCPACNGEGDFAIIKFNSFLKVHQPERLEGGKELESGGGTDDSDDSDEDLAANLVPKKLAKLAHKARHNLRAREKYMQALRSVWQPSAKVTKCCEIIASIQNTTQEKIIIFSQWTVFLDLIQIAIEDELGLRVGRYVGSMTARKRDEAVGEFNEDPSLKVMLVSLKAGNAGLNLTVASQVIIMDPFWNPYVENQAIDRTYRIGQQRDVTVHHILVEGTVEDRIMATQDRKRRIVECVQGGNASNPASALGTEDLAFLFGVNPRRRSVPASR</sequence>
<dbReference type="InterPro" id="IPR027417">
    <property type="entry name" value="P-loop_NTPase"/>
</dbReference>
<evidence type="ECO:0000313" key="10">
    <source>
        <dbReference type="Proteomes" id="UP001369815"/>
    </source>
</evidence>
<reference evidence="9 10" key="1">
    <citation type="journal article" date="2024" name="Front Chem Biol">
        <title>Unveiling the potential of Daldinia eschscholtzii MFLUCC 19-0629 through bioactivity and bioinformatics studies for enhanced sustainable agriculture production.</title>
        <authorList>
            <person name="Brooks S."/>
            <person name="Weaver J.A."/>
            <person name="Klomchit A."/>
            <person name="Alharthi S.A."/>
            <person name="Onlamun T."/>
            <person name="Nurani R."/>
            <person name="Vong T.K."/>
            <person name="Alberti F."/>
            <person name="Greco C."/>
        </authorList>
    </citation>
    <scope>NUCLEOTIDE SEQUENCE [LARGE SCALE GENOMIC DNA]</scope>
    <source>
        <strain evidence="9">MFLUCC 19-0629</strain>
    </source>
</reference>
<feature type="compositionally biased region" description="Polar residues" evidence="5">
    <location>
        <begin position="112"/>
        <end position="123"/>
    </location>
</feature>
<feature type="domain" description="RING-type" evidence="6">
    <location>
        <begin position="519"/>
        <end position="575"/>
    </location>
</feature>
<protein>
    <submittedName>
        <fullName evidence="9">Uncharacterized protein</fullName>
    </submittedName>
</protein>
<dbReference type="PANTHER" id="PTHR45626">
    <property type="entry name" value="TRANSCRIPTION TERMINATION FACTOR 2-RELATED"/>
    <property type="match status" value="1"/>
</dbReference>
<dbReference type="GO" id="GO:0005524">
    <property type="term" value="F:ATP binding"/>
    <property type="evidence" value="ECO:0007669"/>
    <property type="project" value="UniProtKB-KW"/>
</dbReference>
<organism evidence="9 10">
    <name type="scientific">Daldinia eschscholtzii</name>
    <dbReference type="NCBI Taxonomy" id="292717"/>
    <lineage>
        <taxon>Eukaryota</taxon>
        <taxon>Fungi</taxon>
        <taxon>Dikarya</taxon>
        <taxon>Ascomycota</taxon>
        <taxon>Pezizomycotina</taxon>
        <taxon>Sordariomycetes</taxon>
        <taxon>Xylariomycetidae</taxon>
        <taxon>Xylariales</taxon>
        <taxon>Hypoxylaceae</taxon>
        <taxon>Daldinia</taxon>
    </lineage>
</organism>
<feature type="region of interest" description="Disordered" evidence="5">
    <location>
        <begin position="109"/>
        <end position="142"/>
    </location>
</feature>
<dbReference type="AlphaFoldDB" id="A0AAX6MJR8"/>
<dbReference type="InterPro" id="IPR014001">
    <property type="entry name" value="Helicase_ATP-bd"/>
</dbReference>
<dbReference type="PROSITE" id="PS51192">
    <property type="entry name" value="HELICASE_ATP_BIND_1"/>
    <property type="match status" value="1"/>
</dbReference>
<dbReference type="Proteomes" id="UP001369815">
    <property type="component" value="Unassembled WGS sequence"/>
</dbReference>
<dbReference type="GO" id="GO:0000724">
    <property type="term" value="P:double-strand break repair via homologous recombination"/>
    <property type="evidence" value="ECO:0007669"/>
    <property type="project" value="TreeGrafter"/>
</dbReference>
<feature type="compositionally biased region" description="Polar residues" evidence="5">
    <location>
        <begin position="17"/>
        <end position="31"/>
    </location>
</feature>
<dbReference type="PROSITE" id="PS50089">
    <property type="entry name" value="ZF_RING_2"/>
    <property type="match status" value="1"/>
</dbReference>
<feature type="domain" description="Helicase ATP-binding" evidence="7">
    <location>
        <begin position="165"/>
        <end position="356"/>
    </location>
</feature>
<gene>
    <name evidence="9" type="ORF">Daesc_006959</name>
</gene>
<dbReference type="InterPro" id="IPR001841">
    <property type="entry name" value="Znf_RING"/>
</dbReference>
<name>A0AAX6MJR8_9PEZI</name>
<comment type="caution">
    <text evidence="9">The sequence shown here is derived from an EMBL/GenBank/DDBJ whole genome shotgun (WGS) entry which is preliminary data.</text>
</comment>
<feature type="compositionally biased region" description="Basic and acidic residues" evidence="5">
    <location>
        <begin position="7"/>
        <end position="16"/>
    </location>
</feature>
<keyword evidence="3" id="KW-0067">ATP-binding</keyword>
<feature type="domain" description="Helicase C-terminal" evidence="8">
    <location>
        <begin position="664"/>
        <end position="824"/>
    </location>
</feature>
<dbReference type="InterPro" id="IPR050628">
    <property type="entry name" value="SNF2_RAD54_helicase_TF"/>
</dbReference>
<dbReference type="PROSITE" id="PS51194">
    <property type="entry name" value="HELICASE_CTER"/>
    <property type="match status" value="1"/>
</dbReference>
<dbReference type="GO" id="GO:0005634">
    <property type="term" value="C:nucleus"/>
    <property type="evidence" value="ECO:0007669"/>
    <property type="project" value="TreeGrafter"/>
</dbReference>
<dbReference type="Gene3D" id="3.40.50.10810">
    <property type="entry name" value="Tandem AAA-ATPase domain"/>
    <property type="match status" value="1"/>
</dbReference>
<dbReference type="SUPFAM" id="SSF52540">
    <property type="entry name" value="P-loop containing nucleoside triphosphate hydrolases"/>
    <property type="match status" value="2"/>
</dbReference>
<evidence type="ECO:0000256" key="2">
    <source>
        <dbReference type="ARBA" id="ARBA00022801"/>
    </source>
</evidence>
<dbReference type="GO" id="GO:0008094">
    <property type="term" value="F:ATP-dependent activity, acting on DNA"/>
    <property type="evidence" value="ECO:0007669"/>
    <property type="project" value="TreeGrafter"/>
</dbReference>
<keyword evidence="4" id="KW-0479">Metal-binding</keyword>
<dbReference type="InterPro" id="IPR000330">
    <property type="entry name" value="SNF2_N"/>
</dbReference>
<evidence type="ECO:0000313" key="9">
    <source>
        <dbReference type="EMBL" id="KAK6952422.1"/>
    </source>
</evidence>
<keyword evidence="4" id="KW-0862">Zinc</keyword>
<dbReference type="CDD" id="cd18008">
    <property type="entry name" value="DEXDc_SHPRH-like"/>
    <property type="match status" value="1"/>
</dbReference>
<feature type="region of interest" description="Disordered" evidence="5">
    <location>
        <begin position="1"/>
        <end position="31"/>
    </location>
</feature>
<keyword evidence="1" id="KW-0547">Nucleotide-binding</keyword>
<dbReference type="PANTHER" id="PTHR45626:SF16">
    <property type="entry name" value="ATP-DEPENDENT HELICASE ULS1"/>
    <property type="match status" value="1"/>
</dbReference>
<evidence type="ECO:0000256" key="1">
    <source>
        <dbReference type="ARBA" id="ARBA00022741"/>
    </source>
</evidence>
<evidence type="ECO:0000256" key="4">
    <source>
        <dbReference type="PROSITE-ProRule" id="PRU00175"/>
    </source>
</evidence>
<evidence type="ECO:0000259" key="7">
    <source>
        <dbReference type="PROSITE" id="PS51192"/>
    </source>
</evidence>
<evidence type="ECO:0000256" key="3">
    <source>
        <dbReference type="ARBA" id="ARBA00022840"/>
    </source>
</evidence>
<evidence type="ECO:0000259" key="8">
    <source>
        <dbReference type="PROSITE" id="PS51194"/>
    </source>
</evidence>
<dbReference type="CDD" id="cd18793">
    <property type="entry name" value="SF2_C_SNF"/>
    <property type="match status" value="1"/>
</dbReference>
<dbReference type="InterPro" id="IPR038718">
    <property type="entry name" value="SNF2-like_sf"/>
</dbReference>
<dbReference type="InterPro" id="IPR001650">
    <property type="entry name" value="Helicase_C-like"/>
</dbReference>